<keyword evidence="10 13" id="KW-0067">ATP-binding</keyword>
<evidence type="ECO:0000256" key="7">
    <source>
        <dbReference type="ARBA" id="ARBA00022679"/>
    </source>
</evidence>
<evidence type="ECO:0000256" key="12">
    <source>
        <dbReference type="ARBA" id="ARBA00029757"/>
    </source>
</evidence>
<dbReference type="SUPFAM" id="SSF52540">
    <property type="entry name" value="P-loop containing nucleoside triphosphate hydrolases"/>
    <property type="match status" value="1"/>
</dbReference>
<evidence type="ECO:0000313" key="15">
    <source>
        <dbReference type="Proteomes" id="UP001165430"/>
    </source>
</evidence>
<sequence>MPWFEPLLYPISFIYDGVTKVRNRLFDTGYKKSVSFTIPTIVVGNLSMGGTGKTPFVEFLIRMLSDSLSICTLSRGYGRKTSGFFLANENSNASQIGDEPFQIYSKYKANVAVAVGEDRVMAIPMIIGNLPITDLILLDDAFQHRYVKGDLNILLTTYQKPFFDDKVVPVGTLREARVGAVRADIIVVTKCPDDFDENTKNFYQEKIRVYNSHAKIIFAGLKYGEPVSIVNQPNQKLKEVILVSGIANDELLRKEVSKHYVVKEVFTFSDHHHYKISDVKNIVKSVLQNSNSAILTTEKDAVKLKDPIFREYLAEIAIFALPIEINLSKGDSQWIKDKISEVVKEKGYIREN</sequence>
<name>A0ABS9VCT0_9BACT</name>
<dbReference type="InterPro" id="IPR027417">
    <property type="entry name" value="P-loop_NTPase"/>
</dbReference>
<keyword evidence="6 13" id="KW-0441">Lipid A biosynthesis</keyword>
<keyword evidence="9 13" id="KW-0418">Kinase</keyword>
<dbReference type="Proteomes" id="UP001165430">
    <property type="component" value="Unassembled WGS sequence"/>
</dbReference>
<dbReference type="NCBIfam" id="TIGR00682">
    <property type="entry name" value="lpxK"/>
    <property type="match status" value="1"/>
</dbReference>
<evidence type="ECO:0000256" key="11">
    <source>
        <dbReference type="ARBA" id="ARBA00023098"/>
    </source>
</evidence>
<evidence type="ECO:0000256" key="13">
    <source>
        <dbReference type="HAMAP-Rule" id="MF_00409"/>
    </source>
</evidence>
<dbReference type="EC" id="2.7.1.130" evidence="3 13"/>
<comment type="pathway">
    <text evidence="2 13">Glycolipid biosynthesis; lipid IV(A) biosynthesis; lipid IV(A) from (3R)-3-hydroxytetradecanoyl-[acyl-carrier-protein] and UDP-N-acetyl-alpha-D-glucosamine: step 6/6.</text>
</comment>
<accession>A0ABS9VCT0</accession>
<evidence type="ECO:0000256" key="1">
    <source>
        <dbReference type="ARBA" id="ARBA00002274"/>
    </source>
</evidence>
<keyword evidence="11 13" id="KW-0443">Lipid metabolism</keyword>
<keyword evidence="15" id="KW-1185">Reference proteome</keyword>
<comment type="function">
    <text evidence="1 13">Transfers the gamma-phosphate of ATP to the 4'-position of a tetraacyldisaccharide 1-phosphate intermediate (termed DS-1-P) to form tetraacyldisaccharide 1,4'-bis-phosphate (lipid IVA).</text>
</comment>
<dbReference type="PANTHER" id="PTHR42724">
    <property type="entry name" value="TETRAACYLDISACCHARIDE 4'-KINASE"/>
    <property type="match status" value="1"/>
</dbReference>
<comment type="catalytic activity">
    <reaction evidence="13">
        <text>a lipid A disaccharide + ATP = a lipid IVA + ADP + H(+)</text>
        <dbReference type="Rhea" id="RHEA:67840"/>
        <dbReference type="ChEBI" id="CHEBI:15378"/>
        <dbReference type="ChEBI" id="CHEBI:30616"/>
        <dbReference type="ChEBI" id="CHEBI:176343"/>
        <dbReference type="ChEBI" id="CHEBI:176425"/>
        <dbReference type="ChEBI" id="CHEBI:456216"/>
        <dbReference type="EC" id="2.7.1.130"/>
    </reaction>
</comment>
<evidence type="ECO:0000256" key="6">
    <source>
        <dbReference type="ARBA" id="ARBA00022556"/>
    </source>
</evidence>
<evidence type="ECO:0000256" key="10">
    <source>
        <dbReference type="ARBA" id="ARBA00022840"/>
    </source>
</evidence>
<dbReference type="GO" id="GO:0009029">
    <property type="term" value="F:lipid-A 4'-kinase activity"/>
    <property type="evidence" value="ECO:0007669"/>
    <property type="project" value="UniProtKB-EC"/>
</dbReference>
<proteinExistence type="inferred from homology"/>
<evidence type="ECO:0000313" key="14">
    <source>
        <dbReference type="EMBL" id="MCH7414239.1"/>
    </source>
</evidence>
<dbReference type="InterPro" id="IPR003758">
    <property type="entry name" value="LpxK"/>
</dbReference>
<dbReference type="RefSeq" id="WP_241412626.1">
    <property type="nucleotide sequence ID" value="NZ_JAKZGO010000009.1"/>
</dbReference>
<gene>
    <name evidence="13 14" type="primary">lpxK</name>
    <name evidence="14" type="ORF">MM213_12125</name>
</gene>
<comment type="caution">
    <text evidence="14">The sequence shown here is derived from an EMBL/GenBank/DDBJ whole genome shotgun (WGS) entry which is preliminary data.</text>
</comment>
<evidence type="ECO:0000256" key="4">
    <source>
        <dbReference type="ARBA" id="ARBA00016436"/>
    </source>
</evidence>
<evidence type="ECO:0000256" key="5">
    <source>
        <dbReference type="ARBA" id="ARBA00022516"/>
    </source>
</evidence>
<dbReference type="EMBL" id="JAKZGO010000009">
    <property type="protein sequence ID" value="MCH7414239.1"/>
    <property type="molecule type" value="Genomic_DNA"/>
</dbReference>
<dbReference type="PANTHER" id="PTHR42724:SF1">
    <property type="entry name" value="TETRAACYLDISACCHARIDE 4'-KINASE, MITOCHONDRIAL-RELATED"/>
    <property type="match status" value="1"/>
</dbReference>
<feature type="binding site" evidence="13">
    <location>
        <begin position="47"/>
        <end position="54"/>
    </location>
    <ligand>
        <name>ATP</name>
        <dbReference type="ChEBI" id="CHEBI:30616"/>
    </ligand>
</feature>
<dbReference type="Pfam" id="PF02606">
    <property type="entry name" value="LpxK"/>
    <property type="match status" value="1"/>
</dbReference>
<dbReference type="HAMAP" id="MF_00409">
    <property type="entry name" value="LpxK"/>
    <property type="match status" value="1"/>
</dbReference>
<evidence type="ECO:0000256" key="3">
    <source>
        <dbReference type="ARBA" id="ARBA00012071"/>
    </source>
</evidence>
<protein>
    <recommendedName>
        <fullName evidence="4 13">Tetraacyldisaccharide 4'-kinase</fullName>
        <ecNumber evidence="3 13">2.7.1.130</ecNumber>
    </recommendedName>
    <alternativeName>
        <fullName evidence="12 13">Lipid A 4'-kinase</fullName>
    </alternativeName>
</protein>
<evidence type="ECO:0000256" key="8">
    <source>
        <dbReference type="ARBA" id="ARBA00022741"/>
    </source>
</evidence>
<keyword evidence="8 13" id="KW-0547">Nucleotide-binding</keyword>
<evidence type="ECO:0000256" key="2">
    <source>
        <dbReference type="ARBA" id="ARBA00004870"/>
    </source>
</evidence>
<keyword evidence="7 13" id="KW-0808">Transferase</keyword>
<reference evidence="14" key="1">
    <citation type="submission" date="2022-03" db="EMBL/GenBank/DDBJ databases">
        <title>De novo assembled genomes of Belliella spp. (Cyclobacteriaceae) strains.</title>
        <authorList>
            <person name="Szabo A."/>
            <person name="Korponai K."/>
            <person name="Felfoldi T."/>
        </authorList>
    </citation>
    <scope>NUCLEOTIDE SEQUENCE</scope>
    <source>
        <strain evidence="14">DSM 111903</strain>
    </source>
</reference>
<keyword evidence="5 13" id="KW-0444">Lipid biosynthesis</keyword>
<evidence type="ECO:0000256" key="9">
    <source>
        <dbReference type="ARBA" id="ARBA00022777"/>
    </source>
</evidence>
<organism evidence="14 15">
    <name type="scientific">Belliella alkalica</name>
    <dbReference type="NCBI Taxonomy" id="1730871"/>
    <lineage>
        <taxon>Bacteria</taxon>
        <taxon>Pseudomonadati</taxon>
        <taxon>Bacteroidota</taxon>
        <taxon>Cytophagia</taxon>
        <taxon>Cytophagales</taxon>
        <taxon>Cyclobacteriaceae</taxon>
        <taxon>Belliella</taxon>
    </lineage>
</organism>
<comment type="similarity">
    <text evidence="13">Belongs to the LpxK family.</text>
</comment>